<protein>
    <submittedName>
        <fullName evidence="6">Uncharacterized protein</fullName>
    </submittedName>
</protein>
<dbReference type="CDD" id="cd18808">
    <property type="entry name" value="SF1_C_Upf1"/>
    <property type="match status" value="1"/>
</dbReference>
<dbReference type="Gene3D" id="3.40.50.300">
    <property type="entry name" value="P-loop containing nucleotide triphosphate hydrolases"/>
    <property type="match status" value="3"/>
</dbReference>
<dbReference type="Pfam" id="PF13086">
    <property type="entry name" value="AAA_11"/>
    <property type="match status" value="1"/>
</dbReference>
<dbReference type="InterPro" id="IPR041679">
    <property type="entry name" value="DNA2/NAM7-like_C"/>
</dbReference>
<dbReference type="InterPro" id="IPR047187">
    <property type="entry name" value="SF1_C_Upf1"/>
</dbReference>
<feature type="compositionally biased region" description="Acidic residues" evidence="1">
    <location>
        <begin position="1772"/>
        <end position="1788"/>
    </location>
</feature>
<dbReference type="STRING" id="1032480.MLP_42550"/>
<organism evidence="6 7">
    <name type="scientific">Microlunatus phosphovorus (strain ATCC 700054 / DSM 10555 / JCM 9379 / NBRC 101784 / NCIMB 13414 / VKM Ac-1990 / NM-1)</name>
    <dbReference type="NCBI Taxonomy" id="1032480"/>
    <lineage>
        <taxon>Bacteria</taxon>
        <taxon>Bacillati</taxon>
        <taxon>Actinomycetota</taxon>
        <taxon>Actinomycetes</taxon>
        <taxon>Propionibacteriales</taxon>
        <taxon>Propionibacteriaceae</taxon>
        <taxon>Microlunatus</taxon>
    </lineage>
</organism>
<dbReference type="PANTHER" id="PTHR10887:SF530">
    <property type="entry name" value="SUPERFAMILY I DNA HELICASES"/>
    <property type="match status" value="1"/>
</dbReference>
<keyword evidence="7" id="KW-1185">Reference proteome</keyword>
<dbReference type="Pfam" id="PF13195">
    <property type="entry name" value="DUF4011"/>
    <property type="match status" value="1"/>
</dbReference>
<evidence type="ECO:0000259" key="5">
    <source>
        <dbReference type="Pfam" id="PF18741"/>
    </source>
</evidence>
<reference evidence="6 7" key="1">
    <citation type="submission" date="2011-05" db="EMBL/GenBank/DDBJ databases">
        <title>Whole genome sequence of Microlunatus phosphovorus NM-1.</title>
        <authorList>
            <person name="Hosoyama A."/>
            <person name="Sasaki K."/>
            <person name="Harada T."/>
            <person name="Igarashi R."/>
            <person name="Kawakoshi A."/>
            <person name="Sasagawa M."/>
            <person name="Fukada J."/>
            <person name="Nakamura S."/>
            <person name="Katano Y."/>
            <person name="Hanada S."/>
            <person name="Kamagata Y."/>
            <person name="Nakamura N."/>
            <person name="Yamazaki S."/>
            <person name="Fujita N."/>
        </authorList>
    </citation>
    <scope>NUCLEOTIDE SEQUENCE [LARGE SCALE GENOMIC DNA]</scope>
    <source>
        <strain evidence="7">ATCC 700054 / DSM 10555 / JCM 9379 / NBRC 101784 / NCIMB 13414 / VKM Ac-1990 / NM-1</strain>
    </source>
</reference>
<evidence type="ECO:0000259" key="3">
    <source>
        <dbReference type="Pfam" id="PF13086"/>
    </source>
</evidence>
<dbReference type="InterPro" id="IPR027417">
    <property type="entry name" value="P-loop_NTPase"/>
</dbReference>
<evidence type="ECO:0000259" key="4">
    <source>
        <dbReference type="Pfam" id="PF13087"/>
    </source>
</evidence>
<dbReference type="Pfam" id="PF13087">
    <property type="entry name" value="AAA_12"/>
    <property type="match status" value="1"/>
</dbReference>
<feature type="domain" description="DNA2/NAM7 helicase-like C-terminal" evidence="4">
    <location>
        <begin position="1394"/>
        <end position="1593"/>
    </location>
</feature>
<dbReference type="InterPro" id="IPR041677">
    <property type="entry name" value="DNA2/NAM7_AAA_11"/>
</dbReference>
<dbReference type="HOGENOM" id="CLU_000788_0_0_11"/>
<feature type="domain" description="Restriction endonuclease type II-like" evidence="5">
    <location>
        <begin position="1639"/>
        <end position="1733"/>
    </location>
</feature>
<dbReference type="InterPro" id="IPR025103">
    <property type="entry name" value="DUF4011"/>
</dbReference>
<feature type="region of interest" description="Disordered" evidence="1">
    <location>
        <begin position="1757"/>
        <end position="1788"/>
    </location>
</feature>
<dbReference type="eggNOG" id="COG0507">
    <property type="taxonomic scope" value="Bacteria"/>
</dbReference>
<proteinExistence type="predicted"/>
<dbReference type="GO" id="GO:0004386">
    <property type="term" value="F:helicase activity"/>
    <property type="evidence" value="ECO:0007669"/>
    <property type="project" value="InterPro"/>
</dbReference>
<feature type="domain" description="DNA2/NAM7 helicase helicase" evidence="3">
    <location>
        <begin position="674"/>
        <end position="737"/>
    </location>
</feature>
<dbReference type="eggNOG" id="COG1112">
    <property type="taxonomic scope" value="Bacteria"/>
</dbReference>
<dbReference type="InterPro" id="IPR049468">
    <property type="entry name" value="Restrct_endonuc-II-like_dom"/>
</dbReference>
<accession>F5XSL1</accession>
<dbReference type="SUPFAM" id="SSF52540">
    <property type="entry name" value="P-loop containing nucleoside triphosphate hydrolases"/>
    <property type="match status" value="1"/>
</dbReference>
<evidence type="ECO:0000313" key="7">
    <source>
        <dbReference type="Proteomes" id="UP000007947"/>
    </source>
</evidence>
<dbReference type="KEGG" id="mph:MLP_42550"/>
<dbReference type="Pfam" id="PF18741">
    <property type="entry name" value="MTES_1575"/>
    <property type="match status" value="1"/>
</dbReference>
<feature type="domain" description="DUF3320" evidence="2">
    <location>
        <begin position="1825"/>
        <end position="1864"/>
    </location>
</feature>
<dbReference type="EMBL" id="AP012204">
    <property type="protein sequence ID" value="BAK37269.1"/>
    <property type="molecule type" value="Genomic_DNA"/>
</dbReference>
<evidence type="ECO:0000259" key="2">
    <source>
        <dbReference type="Pfam" id="PF11784"/>
    </source>
</evidence>
<dbReference type="Gene3D" id="3.10.620.30">
    <property type="match status" value="1"/>
</dbReference>
<evidence type="ECO:0000256" key="1">
    <source>
        <dbReference type="SAM" id="MobiDB-lite"/>
    </source>
</evidence>
<name>F5XSL1_MICPN</name>
<dbReference type="InterPro" id="IPR021754">
    <property type="entry name" value="DUF3320"/>
</dbReference>
<gene>
    <name evidence="6" type="ordered locus">MLP_42550</name>
</gene>
<dbReference type="Pfam" id="PF11784">
    <property type="entry name" value="DUF3320"/>
    <property type="match status" value="1"/>
</dbReference>
<dbReference type="Proteomes" id="UP000007947">
    <property type="component" value="Chromosome"/>
</dbReference>
<sequence length="1984" mass="212076">MARMTAEVTIEVLAAPVVNHAMAHNGLPFLHRIVVASAEPLAEVLVSARLIDDFGTVLSRPWQHRAERVEPGQPLTVQQPSLRLDAAQLAEIEEETGAEIVVDVAAAGEPIGVMTHPVRVLAARQWILDPAAPVLSLETLAAFVQPNHPALPPLVSEAAQLLAKRTGSGSLAVGAVSSERIDEIVGAIFTAVHDREIYYAEPPASWGYGQKVRTPGDVLTDRVGTCLDTTLLLASTLEHVGIAPVVWIAYGHAFLGYWRAADRGLPDAASTQIAVPANAVDLNLMGVLETTMVTRERRPPRDLVRRAGQSPKDAYFLGGAAQLLGVVDVAMARMLQVYPLPARRVRSDGVVEVIEYAPPPLSPAAPAAGPTDQAAAAAAREVTEPVPPRVQAWKNALLDLTLRNKLLNLRQPMTQVPLLLPSEHLGVLADQLQDGRTVSVRAADDLTGAVLSEGARDAYALPADVQRAMLVNKATIYSGHDREAHDRAFARVRYRARTGWQETGANPLMLTLGRLDWQLGDRELAAPLLLLPVDIKGVVMPYRLAADQTRSLSLNLSLLEKLRVEFGFTVPALAELPRRSSGEGIDVDAVVRQVREAIAESGLPFRVESEARLIIGGFTGFLLWRDLDEHWQRFAAQPLVAQLLSGKVVDGAEPAEVSHQMLDEVVAAAPIPADGSQARAIAAARAGHSFVLEGPPGTGKSQTITNIVADQLAQGRKVLFVAEKGAALDVVRHRLGEVGLLPYALDLHDHSARPAEVRARIKTALGQRPRSDLDGYRAALGELEGSAAALRTYAERLHRPNRAGLSLWSARATALARGPGPTLTVPPAVLGGQNASPAGGDSADGSGDGAGLARLRQVIAGAVDDLAALDPEVAKAWGFVGAGPVDRRLSAEPGALPGLLAAANAAVDAALATLDQLLPGTVGLLRGCTTWQQLADLILLLSAPVDGHDLRELDSQRWRAARAELDGRTQALHAAAEGALADFAPEVFEVDLEPVRQALRIAEHSFFLGRKGRLLTAAAPVLAQLRPGRTLSPKELPARVDALAGLAGQLRSVAAGWQALPGLRGLPALNLLSADGAQRLAVALRDLDAYRTALDRLGPRHAAETIGVRQREPALLGAAAQVLTEALDRLGAAFAATNSRPLDQEAYGAGGLLQAWSAGESARAADLPHVAALQRWLRAAAAVDSLAAELPEARWQLLSGQVAGTEAMAALERGLAEGSLIERWDAGGFRGFDAAGQDRSVGRFLGSSDAVRTALTTVLPATLVQARPFGSGALFGKVAALEREVGRTRGGLSVRELISKYGEVIAAITPCVLVSPDSLARFIAPGAMDFDLVVFDEASQITVPDAIGALGRATACVVAGDSKQMPPYSFAQLGSDDEVSEGDADDFLVIPDEESILSECVQAGLPRLWLSWHYRSRDESLISFSNAQYYEDRLSSFPAFPGQHADTGVSFTRVDGTFLRSGTRGLEKGMLRTNPVEAAAVVEEVLRRWQQRERSIGVVTFNIQQRALIESMLWDSDVAGIREALALKDDGLFVKNLENVQGDERDVIIFSTGFSVDSHGVLPLNFGPLNRSGGERRLNVAVTRARRRVMMFSSFEPEDLRIEQTSSVGIRHLRAYLEQAKHGVPDRVRSEVAVDRHAEQIAAALRAAGCVVQTEVGLSEFRIDLAVAAPGRGSVPTLTVLLDGPVWAARATSSDRDGAPVNVLGGLMGWPGVARVWLPAWLSDPESVVRDLVVRAHASADAPRQVGELAVSTTWSEYEPPAVSADSAGSGELEELGESSEPGATDELDGLELVTPTDSASSGLEQYREPEFGPYPSSVLERLDYDPAARQQVVAVMTAIIEECGPISVERLARRVVRAYGRTRLVEQRAAQLRTLLPREALRDGEGFCWPPSRDPLDWSGFRTSDDIKTRPVTDIAQLEIANAMAYVATQAMGIGIEELFKQTYKLFGGNRVTEPVRSRLSAALEVGMQRERLTVRGGVVTVS</sequence>
<dbReference type="PANTHER" id="PTHR10887">
    <property type="entry name" value="DNA2/NAM7 HELICASE FAMILY"/>
    <property type="match status" value="1"/>
</dbReference>
<dbReference type="InterPro" id="IPR045055">
    <property type="entry name" value="DNA2/NAM7-like"/>
</dbReference>
<evidence type="ECO:0000313" key="6">
    <source>
        <dbReference type="EMBL" id="BAK37269.1"/>
    </source>
</evidence>